<evidence type="ECO:0000313" key="2">
    <source>
        <dbReference type="Proteomes" id="UP001056778"/>
    </source>
</evidence>
<organism evidence="1 2">
    <name type="scientific">Holotrichia oblita</name>
    <name type="common">Chafer beetle</name>
    <dbReference type="NCBI Taxonomy" id="644536"/>
    <lineage>
        <taxon>Eukaryota</taxon>
        <taxon>Metazoa</taxon>
        <taxon>Ecdysozoa</taxon>
        <taxon>Arthropoda</taxon>
        <taxon>Hexapoda</taxon>
        <taxon>Insecta</taxon>
        <taxon>Pterygota</taxon>
        <taxon>Neoptera</taxon>
        <taxon>Endopterygota</taxon>
        <taxon>Coleoptera</taxon>
        <taxon>Polyphaga</taxon>
        <taxon>Scarabaeiformia</taxon>
        <taxon>Scarabaeidae</taxon>
        <taxon>Melolonthinae</taxon>
        <taxon>Holotrichia</taxon>
    </lineage>
</organism>
<proteinExistence type="predicted"/>
<evidence type="ECO:0000313" key="1">
    <source>
        <dbReference type="EMBL" id="KAI4458975.1"/>
    </source>
</evidence>
<reference evidence="1" key="1">
    <citation type="submission" date="2022-04" db="EMBL/GenBank/DDBJ databases">
        <title>Chromosome-scale genome assembly of Holotrichia oblita Faldermann.</title>
        <authorList>
            <person name="Rongchong L."/>
        </authorList>
    </citation>
    <scope>NUCLEOTIDE SEQUENCE</scope>
    <source>
        <strain evidence="1">81SQS9</strain>
    </source>
</reference>
<dbReference type="EMBL" id="CM043020">
    <property type="protein sequence ID" value="KAI4458975.1"/>
    <property type="molecule type" value="Genomic_DNA"/>
</dbReference>
<name>A0ACB9SWQ6_HOLOL</name>
<protein>
    <submittedName>
        <fullName evidence="1">Protease m1 zinc metalloprotease</fullName>
    </submittedName>
</protein>
<accession>A0ACB9SWQ6</accession>
<keyword evidence="2" id="KW-1185">Reference proteome</keyword>
<keyword evidence="1" id="KW-0645">Protease</keyword>
<gene>
    <name evidence="1" type="ORF">MML48_6g00020870</name>
</gene>
<comment type="caution">
    <text evidence="1">The sequence shown here is derived from an EMBL/GenBank/DDBJ whole genome shotgun (WGS) entry which is preliminary data.</text>
</comment>
<dbReference type="Proteomes" id="UP001056778">
    <property type="component" value="Chromosome 6"/>
</dbReference>
<sequence length="578" mass="67169">MNCNKTYEYIIASHLQPTFARRVFPCFDDPSLQATFEITIIHKDNMNSLSNMPLKNSTNLGDGWIKDQFEISPIMPPFLVAMILLDKQYYSSISGNQNISIWAPKEHLKYASYPLEKTEKILSYYTKHFNMPYPLPKLDIVTIPTLPSTATENWGLIFFKESTLLNGEDEREIFSFLAKKIAQQWFGNLVSIKWWNDLWLVKGFALLEADDASIEINNWNSDFTLRIMQKMLALDDFSPITLGKNITNVLQINQLYDSVTHFKGSCLLRMLEHSISESAFENGTQYFLNRWKYGIVDQKHFWASIGNLVRNFLPQGKNIASIMDTWSSQSGYPLITVIKNRKTNTMQEYIKNLVSPLYDKMQNVTDGHQLLRRLIIETACSVNYEPCADWATNLFRNWMENNITIPYDLRKTIFCTAIKAGGKEEWDYLWAQIRLQKTNNDIEELFMSLGCSRDTWLINKYMRNSHSGTIPWQFVPYVWQSLGQPTSVAFGFKYLRENWDEIYEAYKDKPIILKAIIQDFLYGLGTKSDLEDLTTLVSKHEQDFQQLASLVQGAVDRIKARVDWSNRHLSQIEDLLSN</sequence>
<keyword evidence="1" id="KW-0378">Hydrolase</keyword>
<keyword evidence="1" id="KW-0482">Metalloprotease</keyword>